<evidence type="ECO:0000313" key="3">
    <source>
        <dbReference type="Proteomes" id="UP000812287"/>
    </source>
</evidence>
<accession>A0A9P8ARR6</accession>
<reference evidence="2" key="1">
    <citation type="submission" date="2020-11" db="EMBL/GenBank/DDBJ databases">
        <title>Adaptations for nitrogen fixation in a non-lichenized fungal sporocarp promotes dispersal by wood-feeding termites.</title>
        <authorList>
            <consortium name="DOE Joint Genome Institute"/>
            <person name="Koch R.A."/>
            <person name="Yoon G."/>
            <person name="Arayal U."/>
            <person name="Lail K."/>
            <person name="Amirebrahimi M."/>
            <person name="Labutti K."/>
            <person name="Lipzen A."/>
            <person name="Riley R."/>
            <person name="Barry K."/>
            <person name="Henrissat B."/>
            <person name="Grigoriev I.V."/>
            <person name="Herr J.R."/>
            <person name="Aime M.C."/>
        </authorList>
    </citation>
    <scope>NUCLEOTIDE SEQUENCE</scope>
    <source>
        <strain evidence="2">MCA 3950</strain>
    </source>
</reference>
<comment type="caution">
    <text evidence="2">The sequence shown here is derived from an EMBL/GenBank/DDBJ whole genome shotgun (WGS) entry which is preliminary data.</text>
</comment>
<gene>
    <name evidence="2" type="ORF">BT62DRAFT_1006875</name>
</gene>
<dbReference type="RefSeq" id="XP_043038691.1">
    <property type="nucleotide sequence ID" value="XM_043177283.1"/>
</dbReference>
<dbReference type="Proteomes" id="UP000812287">
    <property type="component" value="Unassembled WGS sequence"/>
</dbReference>
<feature type="transmembrane region" description="Helical" evidence="1">
    <location>
        <begin position="52"/>
        <end position="74"/>
    </location>
</feature>
<keyword evidence="3" id="KW-1185">Reference proteome</keyword>
<evidence type="ECO:0000313" key="2">
    <source>
        <dbReference type="EMBL" id="KAG7445191.1"/>
    </source>
</evidence>
<sequence length="203" mass="22851">MGDMQTDLQFPANHNTPPTAATPATYGVVVCQSRSPPWRSCFCLLYWDTFRILLQVVYLPFVSVWVSGPLPLLLMYPALGVSGGSDAGSDVERCPLLGKIHYLHMDRDGCCMRRSASVRPRRIYLCVSVRSEIQLDWVLTSLDTGSSRDRPFEGMDLGNRRAMIRYTSHAVVMSQITITLLCAKPFVYFSLVFTSLSETWLSR</sequence>
<keyword evidence="1" id="KW-0812">Transmembrane</keyword>
<keyword evidence="1" id="KW-0472">Membrane</keyword>
<dbReference type="EMBL" id="MU250537">
    <property type="protein sequence ID" value="KAG7445191.1"/>
    <property type="molecule type" value="Genomic_DNA"/>
</dbReference>
<keyword evidence="1" id="KW-1133">Transmembrane helix</keyword>
<protein>
    <submittedName>
        <fullName evidence="2">Uncharacterized protein</fullName>
    </submittedName>
</protein>
<name>A0A9P8ARR6_9AGAR</name>
<proteinExistence type="predicted"/>
<feature type="transmembrane region" description="Helical" evidence="1">
    <location>
        <begin position="170"/>
        <end position="193"/>
    </location>
</feature>
<dbReference type="GeneID" id="66099570"/>
<evidence type="ECO:0000256" key="1">
    <source>
        <dbReference type="SAM" id="Phobius"/>
    </source>
</evidence>
<organism evidence="2 3">
    <name type="scientific">Guyanagaster necrorhizus</name>
    <dbReference type="NCBI Taxonomy" id="856835"/>
    <lineage>
        <taxon>Eukaryota</taxon>
        <taxon>Fungi</taxon>
        <taxon>Dikarya</taxon>
        <taxon>Basidiomycota</taxon>
        <taxon>Agaricomycotina</taxon>
        <taxon>Agaricomycetes</taxon>
        <taxon>Agaricomycetidae</taxon>
        <taxon>Agaricales</taxon>
        <taxon>Marasmiineae</taxon>
        <taxon>Physalacriaceae</taxon>
        <taxon>Guyanagaster</taxon>
    </lineage>
</organism>
<dbReference type="AlphaFoldDB" id="A0A9P8ARR6"/>